<dbReference type="InterPro" id="IPR005720">
    <property type="entry name" value="Dihydroorotate_DH_cat"/>
</dbReference>
<feature type="active site" description="Nucleophile" evidence="11">
    <location>
        <position position="178"/>
    </location>
</feature>
<comment type="function">
    <text evidence="1 11">Catalyzes the conversion of dihydroorotate to orotate with quinone as electron acceptor.</text>
</comment>
<evidence type="ECO:0000313" key="13">
    <source>
        <dbReference type="EMBL" id="UUP13210.1"/>
    </source>
</evidence>
<keyword evidence="5 11" id="KW-0285">Flavoprotein</keyword>
<dbReference type="NCBIfam" id="NF003645">
    <property type="entry name" value="PRK05286.1-2"/>
    <property type="match status" value="1"/>
</dbReference>
<comment type="cofactor">
    <cofactor evidence="11">
        <name>FMN</name>
        <dbReference type="ChEBI" id="CHEBI:58210"/>
    </cofactor>
    <text evidence="11">Binds 1 FMN per subunit.</text>
</comment>
<name>A0ABY5M8A4_9ACTN</name>
<organism evidence="13 14">
    <name type="scientific">Aeromicrobium wangtongii</name>
    <dbReference type="NCBI Taxonomy" id="2969247"/>
    <lineage>
        <taxon>Bacteria</taxon>
        <taxon>Bacillati</taxon>
        <taxon>Actinomycetota</taxon>
        <taxon>Actinomycetes</taxon>
        <taxon>Propionibacteriales</taxon>
        <taxon>Nocardioidaceae</taxon>
        <taxon>Aeromicrobium</taxon>
    </lineage>
</organism>
<dbReference type="PIRSF" id="PIRSF000164">
    <property type="entry name" value="DHO_oxidase"/>
    <property type="match status" value="1"/>
</dbReference>
<evidence type="ECO:0000256" key="3">
    <source>
        <dbReference type="ARBA" id="ARBA00005161"/>
    </source>
</evidence>
<dbReference type="InterPro" id="IPR001295">
    <property type="entry name" value="Dihydroorotate_DH_CS"/>
</dbReference>
<evidence type="ECO:0000256" key="1">
    <source>
        <dbReference type="ARBA" id="ARBA00003125"/>
    </source>
</evidence>
<dbReference type="CDD" id="cd04738">
    <property type="entry name" value="DHOD_2_like"/>
    <property type="match status" value="1"/>
</dbReference>
<comment type="subcellular location">
    <subcellularLocation>
        <location evidence="11">Cell membrane</location>
        <topology evidence="11">Peripheral membrane protein</topology>
    </subcellularLocation>
    <subcellularLocation>
        <location evidence="2">Membrane</location>
    </subcellularLocation>
</comment>
<feature type="binding site" evidence="11">
    <location>
        <begin position="109"/>
        <end position="113"/>
    </location>
    <ligand>
        <name>substrate</name>
    </ligand>
</feature>
<feature type="binding site" evidence="11">
    <location>
        <position position="64"/>
    </location>
    <ligand>
        <name>substrate</name>
    </ligand>
</feature>
<dbReference type="InterPro" id="IPR005719">
    <property type="entry name" value="Dihydroorotate_DH_2"/>
</dbReference>
<dbReference type="Pfam" id="PF01180">
    <property type="entry name" value="DHO_dh"/>
    <property type="match status" value="1"/>
</dbReference>
<dbReference type="NCBIfam" id="TIGR01036">
    <property type="entry name" value="pyrD_sub2"/>
    <property type="match status" value="1"/>
</dbReference>
<dbReference type="PANTHER" id="PTHR48109">
    <property type="entry name" value="DIHYDROOROTATE DEHYDROGENASE (QUINONE), MITOCHONDRIAL-RELATED"/>
    <property type="match status" value="1"/>
</dbReference>
<keyword evidence="11" id="KW-1003">Cell membrane</keyword>
<dbReference type="PANTHER" id="PTHR48109:SF4">
    <property type="entry name" value="DIHYDROOROTATE DEHYDROGENASE (QUINONE), MITOCHONDRIAL"/>
    <property type="match status" value="1"/>
</dbReference>
<keyword evidence="6 11" id="KW-0288">FMN</keyword>
<evidence type="ECO:0000256" key="5">
    <source>
        <dbReference type="ARBA" id="ARBA00022630"/>
    </source>
</evidence>
<feature type="binding site" evidence="11">
    <location>
        <position position="272"/>
    </location>
    <ligand>
        <name>FMN</name>
        <dbReference type="ChEBI" id="CHEBI:58210"/>
    </ligand>
</feature>
<evidence type="ECO:0000256" key="7">
    <source>
        <dbReference type="ARBA" id="ARBA00022975"/>
    </source>
</evidence>
<evidence type="ECO:0000256" key="8">
    <source>
        <dbReference type="ARBA" id="ARBA00023002"/>
    </source>
</evidence>
<dbReference type="RefSeq" id="WP_232400609.1">
    <property type="nucleotide sequence ID" value="NZ_CP102173.1"/>
</dbReference>
<feature type="binding site" evidence="11">
    <location>
        <position position="217"/>
    </location>
    <ligand>
        <name>FMN</name>
        <dbReference type="ChEBI" id="CHEBI:58210"/>
    </ligand>
</feature>
<evidence type="ECO:0000256" key="6">
    <source>
        <dbReference type="ARBA" id="ARBA00022643"/>
    </source>
</evidence>
<keyword evidence="8 11" id="KW-0560">Oxidoreductase</keyword>
<feature type="binding site" evidence="11">
    <location>
        <position position="142"/>
    </location>
    <ligand>
        <name>FMN</name>
        <dbReference type="ChEBI" id="CHEBI:58210"/>
    </ligand>
</feature>
<keyword evidence="7 11" id="KW-0665">Pyrimidine biosynthesis</keyword>
<dbReference type="EMBL" id="CP102173">
    <property type="protein sequence ID" value="UUP13210.1"/>
    <property type="molecule type" value="Genomic_DNA"/>
</dbReference>
<dbReference type="InterPro" id="IPR050074">
    <property type="entry name" value="DHO_dehydrogenase"/>
</dbReference>
<dbReference type="EC" id="1.3.5.2" evidence="11"/>
<dbReference type="PROSITE" id="PS00911">
    <property type="entry name" value="DHODEHASE_1"/>
    <property type="match status" value="1"/>
</dbReference>
<protein>
    <recommendedName>
        <fullName evidence="11">Dihydroorotate dehydrogenase (quinone)</fullName>
        <ecNumber evidence="11">1.3.5.2</ecNumber>
    </recommendedName>
    <alternativeName>
        <fullName evidence="11">DHOdehase</fullName>
        <shortName evidence="11">DHOD</shortName>
        <shortName evidence="11">DHODase</shortName>
    </alternativeName>
    <alternativeName>
        <fullName evidence="11">Dihydroorotate oxidase</fullName>
    </alternativeName>
</protein>
<feature type="binding site" evidence="11">
    <location>
        <begin position="60"/>
        <end position="64"/>
    </location>
    <ligand>
        <name>FMN</name>
        <dbReference type="ChEBI" id="CHEBI:58210"/>
    </ligand>
</feature>
<feature type="binding site" evidence="11">
    <location>
        <begin position="246"/>
        <end position="247"/>
    </location>
    <ligand>
        <name>substrate</name>
    </ligand>
</feature>
<dbReference type="PROSITE" id="PS00912">
    <property type="entry name" value="DHODEHASE_2"/>
    <property type="match status" value="1"/>
</dbReference>
<keyword evidence="9 11" id="KW-0472">Membrane</keyword>
<feature type="binding site" evidence="11">
    <location>
        <begin position="322"/>
        <end position="323"/>
    </location>
    <ligand>
        <name>FMN</name>
        <dbReference type="ChEBI" id="CHEBI:58210"/>
    </ligand>
</feature>
<feature type="binding site" evidence="11">
    <location>
        <position position="245"/>
    </location>
    <ligand>
        <name>FMN</name>
        <dbReference type="ChEBI" id="CHEBI:58210"/>
    </ligand>
</feature>
<evidence type="ECO:0000256" key="4">
    <source>
        <dbReference type="ARBA" id="ARBA00005359"/>
    </source>
</evidence>
<dbReference type="SUPFAM" id="SSF51395">
    <property type="entry name" value="FMN-linked oxidoreductases"/>
    <property type="match status" value="1"/>
</dbReference>
<feature type="binding site" evidence="11">
    <location>
        <position position="175"/>
    </location>
    <ligand>
        <name>FMN</name>
        <dbReference type="ChEBI" id="CHEBI:58210"/>
    </ligand>
</feature>
<feature type="binding site" evidence="11">
    <location>
        <position position="84"/>
    </location>
    <ligand>
        <name>FMN</name>
        <dbReference type="ChEBI" id="CHEBI:58210"/>
    </ligand>
</feature>
<reference evidence="13 14" key="1">
    <citation type="submission" date="2022-08" db="EMBL/GenBank/DDBJ databases">
        <title>novel species in genus Aeromicrobium.</title>
        <authorList>
            <person name="Ye L."/>
        </authorList>
    </citation>
    <scope>NUCLEOTIDE SEQUENCE [LARGE SCALE GENOMIC DNA]</scope>
    <source>
        <strain evidence="14">zg-Y1379</strain>
    </source>
</reference>
<comment type="catalytic activity">
    <reaction evidence="10 11">
        <text>(S)-dihydroorotate + a quinone = orotate + a quinol</text>
        <dbReference type="Rhea" id="RHEA:30187"/>
        <dbReference type="ChEBI" id="CHEBI:24646"/>
        <dbReference type="ChEBI" id="CHEBI:30839"/>
        <dbReference type="ChEBI" id="CHEBI:30864"/>
        <dbReference type="ChEBI" id="CHEBI:132124"/>
        <dbReference type="EC" id="1.3.5.2"/>
    </reaction>
</comment>
<feature type="binding site" evidence="11">
    <location>
        <position position="175"/>
    </location>
    <ligand>
        <name>substrate</name>
    </ligand>
</feature>
<proteinExistence type="inferred from homology"/>
<feature type="binding site" evidence="11">
    <location>
        <position position="180"/>
    </location>
    <ligand>
        <name>substrate</name>
    </ligand>
</feature>
<dbReference type="Proteomes" id="UP001316184">
    <property type="component" value="Chromosome"/>
</dbReference>
<dbReference type="Gene3D" id="3.20.20.70">
    <property type="entry name" value="Aldolase class I"/>
    <property type="match status" value="1"/>
</dbReference>
<evidence type="ECO:0000259" key="12">
    <source>
        <dbReference type="Pfam" id="PF01180"/>
    </source>
</evidence>
<gene>
    <name evidence="11" type="primary">pyrD</name>
    <name evidence="13" type="ORF">NQV15_15340</name>
</gene>
<dbReference type="HAMAP" id="MF_00225">
    <property type="entry name" value="DHO_dh_type2"/>
    <property type="match status" value="1"/>
</dbReference>
<feature type="domain" description="Dihydroorotate dehydrogenase catalytic" evidence="12">
    <location>
        <begin position="46"/>
        <end position="336"/>
    </location>
</feature>
<evidence type="ECO:0000256" key="10">
    <source>
        <dbReference type="ARBA" id="ARBA00048639"/>
    </source>
</evidence>
<sequence length="341" mass="36207">MVYRAFFDAVFLSMDPEKAHERAFAAIRAGRFATRIVFPQTRAPRTVMGIEFPNAFGLAAGFDKNAKAVPGLLALGFGHVEIGTVTARPQPGNPRPRLFRLVDDRAIINRMGFNNDGAAECASRLHRLRRTNAGRDAVIGVNIGKTKVTPAQDAVADYVESARLLVPYASYLVVNVSSPNTPGLRDLQAVDELRPLLSAVKEVADRNPGGRVPLLVKIAPDLADDDVDAVADLALELGLDGISATNTTIARPDTLRTDRAVIEAAGAGGLSGPVLAERATEVLVRLRERVGDRLAIISVGGVTTPDDVRARLAAGADLVQGYTGFIYEGPGWPSRLAAASA</sequence>
<evidence type="ECO:0000256" key="9">
    <source>
        <dbReference type="ARBA" id="ARBA00023136"/>
    </source>
</evidence>
<comment type="subunit">
    <text evidence="11">Monomer.</text>
</comment>
<dbReference type="NCBIfam" id="NF003652">
    <property type="entry name" value="PRK05286.2-5"/>
    <property type="match status" value="1"/>
</dbReference>
<evidence type="ECO:0000256" key="2">
    <source>
        <dbReference type="ARBA" id="ARBA00004370"/>
    </source>
</evidence>
<dbReference type="NCBIfam" id="NF003648">
    <property type="entry name" value="PRK05286.2-1"/>
    <property type="match status" value="1"/>
</dbReference>
<evidence type="ECO:0000313" key="14">
    <source>
        <dbReference type="Proteomes" id="UP001316184"/>
    </source>
</evidence>
<feature type="binding site" evidence="11">
    <location>
        <position position="301"/>
    </location>
    <ligand>
        <name>FMN</name>
        <dbReference type="ChEBI" id="CHEBI:58210"/>
    </ligand>
</feature>
<accession>A0ABY5M8A4</accession>
<dbReference type="GO" id="GO:0106430">
    <property type="term" value="F:dihydroorotate dehydrogenase (quinone) activity"/>
    <property type="evidence" value="ECO:0007669"/>
    <property type="project" value="UniProtKB-EC"/>
</dbReference>
<keyword evidence="14" id="KW-1185">Reference proteome</keyword>
<dbReference type="InterPro" id="IPR012135">
    <property type="entry name" value="Dihydroorotate_DH_1_2"/>
</dbReference>
<dbReference type="InterPro" id="IPR013785">
    <property type="entry name" value="Aldolase_TIM"/>
</dbReference>
<comment type="pathway">
    <text evidence="3 11">Pyrimidine metabolism; UMP biosynthesis via de novo pathway; orotate from (S)-dihydroorotate (quinone route): step 1/1.</text>
</comment>
<comment type="similarity">
    <text evidence="4 11">Belongs to the dihydroorotate dehydrogenase family. Type 2 subfamily.</text>
</comment>
<evidence type="ECO:0000256" key="11">
    <source>
        <dbReference type="HAMAP-Rule" id="MF_00225"/>
    </source>
</evidence>